<evidence type="ECO:0000313" key="3">
    <source>
        <dbReference type="EMBL" id="KAF8902383.1"/>
    </source>
</evidence>
<dbReference type="OrthoDB" id="20507at2759"/>
<feature type="region of interest" description="Disordered" evidence="1">
    <location>
        <begin position="269"/>
        <end position="300"/>
    </location>
</feature>
<organism evidence="3 4">
    <name type="scientific">Gymnopilus junonius</name>
    <name type="common">Spectacular rustgill mushroom</name>
    <name type="synonym">Gymnopilus spectabilis subsp. junonius</name>
    <dbReference type="NCBI Taxonomy" id="109634"/>
    <lineage>
        <taxon>Eukaryota</taxon>
        <taxon>Fungi</taxon>
        <taxon>Dikarya</taxon>
        <taxon>Basidiomycota</taxon>
        <taxon>Agaricomycotina</taxon>
        <taxon>Agaricomycetes</taxon>
        <taxon>Agaricomycetidae</taxon>
        <taxon>Agaricales</taxon>
        <taxon>Agaricineae</taxon>
        <taxon>Hymenogastraceae</taxon>
        <taxon>Gymnopilus</taxon>
    </lineage>
</organism>
<gene>
    <name evidence="3" type="ORF">CPB84DRAFT_1775955</name>
</gene>
<feature type="region of interest" description="Disordered" evidence="1">
    <location>
        <begin position="499"/>
        <end position="761"/>
    </location>
</feature>
<feature type="compositionally biased region" description="Polar residues" evidence="1">
    <location>
        <begin position="518"/>
        <end position="538"/>
    </location>
</feature>
<dbReference type="Pfam" id="PF01585">
    <property type="entry name" value="G-patch"/>
    <property type="match status" value="1"/>
</dbReference>
<keyword evidence="4" id="KW-1185">Reference proteome</keyword>
<dbReference type="PANTHER" id="PTHR13384:SF19">
    <property type="entry name" value="G PATCH DOMAIN-CONTAINING PROTEIN 1"/>
    <property type="match status" value="1"/>
</dbReference>
<evidence type="ECO:0000256" key="1">
    <source>
        <dbReference type="SAM" id="MobiDB-lite"/>
    </source>
</evidence>
<name>A0A9P5TPU0_GYMJU</name>
<dbReference type="Pfam" id="PF26093">
    <property type="entry name" value="HTH_TGH"/>
    <property type="match status" value="1"/>
</dbReference>
<dbReference type="GO" id="GO:0003723">
    <property type="term" value="F:RNA binding"/>
    <property type="evidence" value="ECO:0007669"/>
    <property type="project" value="TreeGrafter"/>
</dbReference>
<evidence type="ECO:0000259" key="2">
    <source>
        <dbReference type="PROSITE" id="PS50174"/>
    </source>
</evidence>
<feature type="compositionally biased region" description="Basic and acidic residues" evidence="1">
    <location>
        <begin position="451"/>
        <end position="468"/>
    </location>
</feature>
<dbReference type="PROSITE" id="PS50174">
    <property type="entry name" value="G_PATCH"/>
    <property type="match status" value="1"/>
</dbReference>
<protein>
    <recommendedName>
        <fullName evidence="2">G-patch domain-containing protein</fullName>
    </recommendedName>
</protein>
<feature type="compositionally biased region" description="Acidic residues" evidence="1">
    <location>
        <begin position="589"/>
        <end position="609"/>
    </location>
</feature>
<comment type="caution">
    <text evidence="3">The sequence shown here is derived from an EMBL/GenBank/DDBJ whole genome shotgun (WGS) entry which is preliminary data.</text>
</comment>
<dbReference type="PANTHER" id="PTHR13384">
    <property type="entry name" value="G PATCH DOMAIN-CONTAINING PROTEIN 1"/>
    <property type="match status" value="1"/>
</dbReference>
<feature type="non-terminal residue" evidence="3">
    <location>
        <position position="761"/>
    </location>
</feature>
<feature type="compositionally biased region" description="Basic and acidic residues" evidence="1">
    <location>
        <begin position="649"/>
        <end position="669"/>
    </location>
</feature>
<sequence>MNVVDTTEEMDFLGGTQAALRGKAEEDADKDPITRALEASLHPAPKDSVGAKILKKMGWRLGQGIGPRVSLKKRKQQDTLAYDPATGARYQEGSLDIHEDDEEANKHTYAPRDTPVLVVKRKDNSHGLGYVPGISLQESLGNNAAGSSKDPRLAGGFGLGALNDADEDDLDVYDVHHQGSRHRVAYDHIGGEGDETVQIGGRTSQQSKPMGSSLTSKQYFRDGRPVLTGFVLSDEPIAEDRWFPVPEIPPGWKPNPKALWAADKENIRRPEPFPEAQPHAQWKRSKPSADERGAMLGETPLPSAPRSVFDYISQKDKERIQNIAAGLKTPSAVGGTDGISGPPSISITRIEPHIAQAALTGFQPFTSDPKKQARYIAYLRSQAVQDGSVPPLQQLPGQKAEDFNKEVGDYAKAASLFKPISGAMAGRFTSAAVVDFGPKIQEGLYTPTTEELAKKEEERKKEEEDKISPKAHAAKMGMYGPLTREKKLWQPARLLCKRFGVKEPNPEPEVPAGEAMAGSSSKPGPSFTQTEAEQQLLASSAKDASAQGQTSSGPRDLTNIGLGEDETQGRDTLTYERPSMDLFKAIFASDDEEEDENEDDEKAPDEDDGLSVVGSGIGNNVEEKKAFTSATKILDDTPVDINTFKPKFVPREGKAKKSKDEEKLKEKKEKKDKKKKEKKGVLVSFDLDEGGEGGALSKVKQPKDRPKKKRKEEHRRTEDGDEQVMFVAKGPSDGGVAPVPPALQEPISSGEAGFKGRKRAI</sequence>
<dbReference type="AlphaFoldDB" id="A0A9P5TPU0"/>
<dbReference type="Proteomes" id="UP000724874">
    <property type="component" value="Unassembled WGS sequence"/>
</dbReference>
<accession>A0A9P5TPU0</accession>
<proteinExistence type="predicted"/>
<dbReference type="EMBL" id="JADNYJ010000036">
    <property type="protein sequence ID" value="KAF8902383.1"/>
    <property type="molecule type" value="Genomic_DNA"/>
</dbReference>
<reference evidence="3" key="1">
    <citation type="submission" date="2020-11" db="EMBL/GenBank/DDBJ databases">
        <authorList>
            <consortium name="DOE Joint Genome Institute"/>
            <person name="Ahrendt S."/>
            <person name="Riley R."/>
            <person name="Andreopoulos W."/>
            <person name="LaButti K."/>
            <person name="Pangilinan J."/>
            <person name="Ruiz-duenas F.J."/>
            <person name="Barrasa J.M."/>
            <person name="Sanchez-Garcia M."/>
            <person name="Camarero S."/>
            <person name="Miyauchi S."/>
            <person name="Serrano A."/>
            <person name="Linde D."/>
            <person name="Babiker R."/>
            <person name="Drula E."/>
            <person name="Ayuso-Fernandez I."/>
            <person name="Pacheco R."/>
            <person name="Padilla G."/>
            <person name="Ferreira P."/>
            <person name="Barriuso J."/>
            <person name="Kellner H."/>
            <person name="Castanera R."/>
            <person name="Alfaro M."/>
            <person name="Ramirez L."/>
            <person name="Pisabarro A.G."/>
            <person name="Kuo A."/>
            <person name="Tritt A."/>
            <person name="Lipzen A."/>
            <person name="He G."/>
            <person name="Yan M."/>
            <person name="Ng V."/>
            <person name="Cullen D."/>
            <person name="Martin F."/>
            <person name="Rosso M.-N."/>
            <person name="Henrissat B."/>
            <person name="Hibbett D."/>
            <person name="Martinez A.T."/>
            <person name="Grigoriev I.V."/>
        </authorList>
    </citation>
    <scope>NUCLEOTIDE SEQUENCE</scope>
    <source>
        <strain evidence="3">AH 44721</strain>
    </source>
</reference>
<feature type="region of interest" description="Disordered" evidence="1">
    <location>
        <begin position="447"/>
        <end position="482"/>
    </location>
</feature>
<evidence type="ECO:0000313" key="4">
    <source>
        <dbReference type="Proteomes" id="UP000724874"/>
    </source>
</evidence>
<feature type="domain" description="G-patch" evidence="2">
    <location>
        <begin position="46"/>
        <end position="66"/>
    </location>
</feature>
<dbReference type="InterPro" id="IPR000467">
    <property type="entry name" value="G_patch_dom"/>
</dbReference>
<dbReference type="GO" id="GO:0005634">
    <property type="term" value="C:nucleus"/>
    <property type="evidence" value="ECO:0007669"/>
    <property type="project" value="TreeGrafter"/>
</dbReference>